<name>A0A7J0GGH3_9ERIC</name>
<accession>A0A7J0GGH3</accession>
<feature type="transmembrane region" description="Helical" evidence="1">
    <location>
        <begin position="12"/>
        <end position="31"/>
    </location>
</feature>
<feature type="transmembrane region" description="Helical" evidence="1">
    <location>
        <begin position="106"/>
        <end position="131"/>
    </location>
</feature>
<dbReference type="EMBL" id="BJWL01000021">
    <property type="protein sequence ID" value="GFZ09832.1"/>
    <property type="molecule type" value="Genomic_DNA"/>
</dbReference>
<evidence type="ECO:0000313" key="4">
    <source>
        <dbReference type="Proteomes" id="UP000585474"/>
    </source>
</evidence>
<evidence type="ECO:0000259" key="2">
    <source>
        <dbReference type="Pfam" id="PF03101"/>
    </source>
</evidence>
<organism evidence="3 4">
    <name type="scientific">Actinidia rufa</name>
    <dbReference type="NCBI Taxonomy" id="165716"/>
    <lineage>
        <taxon>Eukaryota</taxon>
        <taxon>Viridiplantae</taxon>
        <taxon>Streptophyta</taxon>
        <taxon>Embryophyta</taxon>
        <taxon>Tracheophyta</taxon>
        <taxon>Spermatophyta</taxon>
        <taxon>Magnoliopsida</taxon>
        <taxon>eudicotyledons</taxon>
        <taxon>Gunneridae</taxon>
        <taxon>Pentapetalae</taxon>
        <taxon>asterids</taxon>
        <taxon>Ericales</taxon>
        <taxon>Actinidiaceae</taxon>
        <taxon>Actinidia</taxon>
    </lineage>
</organism>
<evidence type="ECO:0000313" key="3">
    <source>
        <dbReference type="EMBL" id="GFZ09832.1"/>
    </source>
</evidence>
<dbReference type="InterPro" id="IPR004330">
    <property type="entry name" value="FAR1_DNA_bnd_dom"/>
</dbReference>
<reference evidence="3 4" key="1">
    <citation type="submission" date="2019-07" db="EMBL/GenBank/DDBJ databases">
        <title>De Novo Assembly of kiwifruit Actinidia rufa.</title>
        <authorList>
            <person name="Sugita-Konishi S."/>
            <person name="Sato K."/>
            <person name="Mori E."/>
            <person name="Abe Y."/>
            <person name="Kisaki G."/>
            <person name="Hamano K."/>
            <person name="Suezawa K."/>
            <person name="Otani M."/>
            <person name="Fukuda T."/>
            <person name="Manabe T."/>
            <person name="Gomi K."/>
            <person name="Tabuchi M."/>
            <person name="Akimitsu K."/>
            <person name="Kataoka I."/>
        </authorList>
    </citation>
    <scope>NUCLEOTIDE SEQUENCE [LARGE SCALE GENOMIC DNA]</scope>
    <source>
        <strain evidence="4">cv. Fuchu</strain>
    </source>
</reference>
<keyword evidence="4" id="KW-1185">Reference proteome</keyword>
<dbReference type="Pfam" id="PF03101">
    <property type="entry name" value="FAR1"/>
    <property type="match status" value="1"/>
</dbReference>
<keyword evidence="1" id="KW-0472">Membrane</keyword>
<dbReference type="PANTHER" id="PTHR47718:SF13">
    <property type="entry name" value="OS09G0290500 PROTEIN"/>
    <property type="match status" value="1"/>
</dbReference>
<feature type="transmembrane region" description="Helical" evidence="1">
    <location>
        <begin position="76"/>
        <end position="94"/>
    </location>
</feature>
<protein>
    <recommendedName>
        <fullName evidence="2">FAR1 domain-containing protein</fullName>
    </recommendedName>
</protein>
<proteinExistence type="predicted"/>
<dbReference type="PANTHER" id="PTHR47718">
    <property type="entry name" value="OS01G0519700 PROTEIN"/>
    <property type="match status" value="1"/>
</dbReference>
<keyword evidence="1" id="KW-0812">Transmembrane</keyword>
<keyword evidence="1" id="KW-1133">Transmembrane helix</keyword>
<dbReference type="OrthoDB" id="747268at2759"/>
<feature type="domain" description="FAR1" evidence="2">
    <location>
        <begin position="217"/>
        <end position="299"/>
    </location>
</feature>
<dbReference type="AlphaFoldDB" id="A0A7J0GGH3"/>
<gene>
    <name evidence="3" type="ORF">Acr_21g0004310</name>
</gene>
<dbReference type="Proteomes" id="UP000585474">
    <property type="component" value="Unassembled WGS sequence"/>
</dbReference>
<comment type="caution">
    <text evidence="3">The sequence shown here is derived from an EMBL/GenBank/DDBJ whole genome shotgun (WGS) entry which is preliminary data.</text>
</comment>
<sequence length="495" mass="55921">MTVTLLVVVEWWWRGSMVAMVMMTIGVSGSGRERVGGYGGNGSGGSKGKGRWLVVVWQWHCIVVGDEGVAVVMQRWLGVVVVIMVTFGVNVAWCNSGGWRCGGGRGVLGGYGGGSVTSGGVVAVMVVVMVMSQLPSPSSLISLESVPSTMCPMSSQIEWDEEVESWSVDIGEEEDVSKESVTKDCVDSKEVNGDSKERVEEPKMGMEFDTHDEAYLYYTRFAKEKGFAVAKRSSKKGNDGMLKHVILQCSRGGKPRPRGSNPAKARPQCKVECPAHLNVIRTKEGKWRVSKVLLEHNHEQSPSKSRFFKSNRALDENVRRKLVLNEQAGIRLNKTVASLHIEAGGPDKVPYLPRDCRNYLDKLRRLQLAERDAEAMHRYFMRMRVYDSLTEEEFEKAWDVFMKKYDLQSNTWLHGLYLEKERWVPAYVKGMFWAGMSSTQRSESMNAYFDGYIHSKTTLKQFVEQYENALTQKVEIEKLADMKSWYSFILFKFIV</sequence>
<evidence type="ECO:0000256" key="1">
    <source>
        <dbReference type="SAM" id="Phobius"/>
    </source>
</evidence>